<feature type="region of interest" description="Disordered" evidence="5">
    <location>
        <begin position="1"/>
        <end position="37"/>
    </location>
</feature>
<name>A0AAV5V0Q0_9BILA</name>
<dbReference type="PANTHER" id="PTHR15549">
    <property type="entry name" value="PAIRED IMMUNOGLOBULIN-LIKE TYPE 2 RECEPTOR"/>
    <property type="match status" value="1"/>
</dbReference>
<feature type="region of interest" description="Disordered" evidence="5">
    <location>
        <begin position="88"/>
        <end position="154"/>
    </location>
</feature>
<evidence type="ECO:0000256" key="3">
    <source>
        <dbReference type="ARBA" id="ARBA00022989"/>
    </source>
</evidence>
<evidence type="ECO:0000256" key="6">
    <source>
        <dbReference type="SAM" id="Phobius"/>
    </source>
</evidence>
<comment type="caution">
    <text evidence="7">The sequence shown here is derived from an EMBL/GenBank/DDBJ whole genome shotgun (WGS) entry which is preliminary data.</text>
</comment>
<keyword evidence="2 6" id="KW-0812">Transmembrane</keyword>
<dbReference type="GO" id="GO:0016020">
    <property type="term" value="C:membrane"/>
    <property type="evidence" value="ECO:0007669"/>
    <property type="project" value="UniProtKB-SubCell"/>
</dbReference>
<feature type="compositionally biased region" description="Basic and acidic residues" evidence="5">
    <location>
        <begin position="88"/>
        <end position="105"/>
    </location>
</feature>
<dbReference type="InterPro" id="IPR051694">
    <property type="entry name" value="Immunoregulatory_rcpt-like"/>
</dbReference>
<keyword evidence="8" id="KW-1185">Reference proteome</keyword>
<proteinExistence type="predicted"/>
<accession>A0AAV5V0Q0</accession>
<evidence type="ECO:0000256" key="1">
    <source>
        <dbReference type="ARBA" id="ARBA00004167"/>
    </source>
</evidence>
<evidence type="ECO:0000313" key="8">
    <source>
        <dbReference type="Proteomes" id="UP001432322"/>
    </source>
</evidence>
<evidence type="ECO:0000256" key="2">
    <source>
        <dbReference type="ARBA" id="ARBA00022692"/>
    </source>
</evidence>
<comment type="subcellular location">
    <subcellularLocation>
        <location evidence="1">Membrane</location>
        <topology evidence="1">Single-pass membrane protein</topology>
    </subcellularLocation>
</comment>
<organism evidence="7 8">
    <name type="scientific">Pristionchus fissidentatus</name>
    <dbReference type="NCBI Taxonomy" id="1538716"/>
    <lineage>
        <taxon>Eukaryota</taxon>
        <taxon>Metazoa</taxon>
        <taxon>Ecdysozoa</taxon>
        <taxon>Nematoda</taxon>
        <taxon>Chromadorea</taxon>
        <taxon>Rhabditida</taxon>
        <taxon>Rhabditina</taxon>
        <taxon>Diplogasteromorpha</taxon>
        <taxon>Diplogasteroidea</taxon>
        <taxon>Neodiplogasteridae</taxon>
        <taxon>Pristionchus</taxon>
    </lineage>
</organism>
<feature type="non-terminal residue" evidence="7">
    <location>
        <position position="1"/>
    </location>
</feature>
<evidence type="ECO:0008006" key="9">
    <source>
        <dbReference type="Google" id="ProtNLM"/>
    </source>
</evidence>
<evidence type="ECO:0000256" key="4">
    <source>
        <dbReference type="ARBA" id="ARBA00023136"/>
    </source>
</evidence>
<feature type="compositionally biased region" description="Low complexity" evidence="5">
    <location>
        <begin position="19"/>
        <end position="28"/>
    </location>
</feature>
<protein>
    <recommendedName>
        <fullName evidence="9">Mid2 domain-containing protein</fullName>
    </recommendedName>
</protein>
<keyword evidence="4 6" id="KW-0472">Membrane</keyword>
<evidence type="ECO:0000313" key="7">
    <source>
        <dbReference type="EMBL" id="GMT12040.1"/>
    </source>
</evidence>
<gene>
    <name evidence="7" type="ORF">PFISCL1PPCAC_3337</name>
</gene>
<feature type="compositionally biased region" description="Low complexity" evidence="5">
    <location>
        <begin position="1"/>
        <end position="11"/>
    </location>
</feature>
<evidence type="ECO:0000256" key="5">
    <source>
        <dbReference type="SAM" id="MobiDB-lite"/>
    </source>
</evidence>
<reference evidence="7" key="1">
    <citation type="submission" date="2023-10" db="EMBL/GenBank/DDBJ databases">
        <title>Genome assembly of Pristionchus species.</title>
        <authorList>
            <person name="Yoshida K."/>
            <person name="Sommer R.J."/>
        </authorList>
    </citation>
    <scope>NUCLEOTIDE SEQUENCE</scope>
    <source>
        <strain evidence="7">RS5133</strain>
    </source>
</reference>
<keyword evidence="3 6" id="KW-1133">Transmembrane helix</keyword>
<dbReference type="Proteomes" id="UP001432322">
    <property type="component" value="Unassembled WGS sequence"/>
</dbReference>
<dbReference type="Gene3D" id="1.20.5.100">
    <property type="entry name" value="Cytochrome c1, transmembrane anchor, C-terminal"/>
    <property type="match status" value="1"/>
</dbReference>
<sequence>TTTTQSSVTTTLQPRKDTTTTQSSVTTTLQPRKDATTTQSTITYNVVEAAQQSNSAKAAIVGGVVGVVLLMIIVVGCIACFRRWKTRRAGDGTTEKESTDRDKSRALGVHVDSSRAEQKTWAWPQESRKEETEKEIQAPRRNASFVRVTTSTTN</sequence>
<dbReference type="AlphaFoldDB" id="A0AAV5V0Q0"/>
<dbReference type="GO" id="GO:0071944">
    <property type="term" value="C:cell periphery"/>
    <property type="evidence" value="ECO:0007669"/>
    <property type="project" value="UniProtKB-ARBA"/>
</dbReference>
<dbReference type="EMBL" id="BTSY01000001">
    <property type="protein sequence ID" value="GMT12040.1"/>
    <property type="molecule type" value="Genomic_DNA"/>
</dbReference>
<feature type="compositionally biased region" description="Basic and acidic residues" evidence="5">
    <location>
        <begin position="126"/>
        <end position="138"/>
    </location>
</feature>
<feature type="transmembrane region" description="Helical" evidence="6">
    <location>
        <begin position="58"/>
        <end position="81"/>
    </location>
</feature>